<comment type="function">
    <text evidence="6">Part of the phosphoribosylformylglycinamidine synthase complex involved in the purines biosynthetic pathway. Catalyzes the ATP-dependent conversion of formylglycinamide ribonucleotide (FGAR) and glutamine to yield formylglycinamidine ribonucleotide (FGAM) and glutamate. The FGAM synthase complex is composed of three subunits. PurQ produces an ammonia molecule by converting glutamine to glutamate. PurL transfers the ammonia molecule to FGAR to form FGAM in an ATP-dependent manner. PurS interacts with PurQ and PurL and is thought to assist in the transfer of the ammonia molecule from PurQ to PurL.</text>
</comment>
<name>A0A378MBN6_LISGR</name>
<dbReference type="UniPathway" id="UPA00074">
    <property type="reaction ID" value="UER00128"/>
</dbReference>
<comment type="pathway">
    <text evidence="6">Purine metabolism; IMP biosynthesis via de novo pathway; 5-amino-1-(5-phospho-D-ribosyl)imidazole from N(2)-formyl-N(1)-(5-phospho-D-ribosyl)glycinamide: step 1/2.</text>
</comment>
<accession>A0A378MBN6</accession>
<dbReference type="NCBIfam" id="NF004630">
    <property type="entry name" value="PRK05974.1"/>
    <property type="match status" value="1"/>
</dbReference>
<dbReference type="PANTHER" id="PTHR34696:SF1">
    <property type="entry name" value="PHOSPHORIBOSYLFORMYLGLYCINAMIDINE SYNTHASE SUBUNIT PURS"/>
    <property type="match status" value="1"/>
</dbReference>
<dbReference type="HAMAP" id="MF_01926">
    <property type="entry name" value="PurS"/>
    <property type="match status" value="1"/>
</dbReference>
<comment type="subunit">
    <text evidence="6">Part of the FGAM synthase complex composed of 1 PurL, 1 PurQ and 2 PurS subunits.</text>
</comment>
<reference evidence="7 8" key="1">
    <citation type="submission" date="2018-06" db="EMBL/GenBank/DDBJ databases">
        <authorList>
            <consortium name="Pathogen Informatics"/>
            <person name="Doyle S."/>
        </authorList>
    </citation>
    <scope>NUCLEOTIDE SEQUENCE [LARGE SCALE GENOMIC DNA]</scope>
    <source>
        <strain evidence="8">NCTC 10815</strain>
    </source>
</reference>
<dbReference type="Gene3D" id="3.30.1280.10">
    <property type="entry name" value="Phosphoribosylformylglycinamidine synthase subunit PurS"/>
    <property type="match status" value="1"/>
</dbReference>
<keyword evidence="2 6" id="KW-0436">Ligase</keyword>
<dbReference type="SUPFAM" id="SSF82697">
    <property type="entry name" value="PurS-like"/>
    <property type="match status" value="1"/>
</dbReference>
<comment type="catalytic activity">
    <reaction evidence="6">
        <text>N(2)-formyl-N(1)-(5-phospho-beta-D-ribosyl)glycinamide + L-glutamine + ATP + H2O = 2-formamido-N(1)-(5-O-phospho-beta-D-ribosyl)acetamidine + L-glutamate + ADP + phosphate + H(+)</text>
        <dbReference type="Rhea" id="RHEA:17129"/>
        <dbReference type="ChEBI" id="CHEBI:15377"/>
        <dbReference type="ChEBI" id="CHEBI:15378"/>
        <dbReference type="ChEBI" id="CHEBI:29985"/>
        <dbReference type="ChEBI" id="CHEBI:30616"/>
        <dbReference type="ChEBI" id="CHEBI:43474"/>
        <dbReference type="ChEBI" id="CHEBI:58359"/>
        <dbReference type="ChEBI" id="CHEBI:147286"/>
        <dbReference type="ChEBI" id="CHEBI:147287"/>
        <dbReference type="ChEBI" id="CHEBI:456216"/>
        <dbReference type="EC" id="6.3.5.3"/>
    </reaction>
</comment>
<dbReference type="EMBL" id="UGPG01000001">
    <property type="protein sequence ID" value="STY42943.1"/>
    <property type="molecule type" value="Genomic_DNA"/>
</dbReference>
<comment type="similarity">
    <text evidence="6">Belongs to the PurS family.</text>
</comment>
<comment type="subcellular location">
    <subcellularLocation>
        <location evidence="6">Cytoplasm</location>
    </subcellularLocation>
</comment>
<proteinExistence type="inferred from homology"/>
<keyword evidence="3 6" id="KW-0547">Nucleotide-binding</keyword>
<dbReference type="GO" id="GO:0005737">
    <property type="term" value="C:cytoplasm"/>
    <property type="evidence" value="ECO:0007669"/>
    <property type="project" value="UniProtKB-SubCell"/>
</dbReference>
<dbReference type="InterPro" id="IPR036604">
    <property type="entry name" value="PurS-like_sf"/>
</dbReference>
<keyword evidence="5 6" id="KW-0067">ATP-binding</keyword>
<evidence type="ECO:0000313" key="8">
    <source>
        <dbReference type="Proteomes" id="UP000254879"/>
    </source>
</evidence>
<dbReference type="Proteomes" id="UP000254879">
    <property type="component" value="Unassembled WGS sequence"/>
</dbReference>
<evidence type="ECO:0000256" key="5">
    <source>
        <dbReference type="ARBA" id="ARBA00022840"/>
    </source>
</evidence>
<evidence type="ECO:0000313" key="7">
    <source>
        <dbReference type="EMBL" id="STY42943.1"/>
    </source>
</evidence>
<dbReference type="RefSeq" id="WP_003756350.1">
    <property type="nucleotide sequence ID" value="NZ_CABKNG010000001.1"/>
</dbReference>
<evidence type="ECO:0000256" key="6">
    <source>
        <dbReference type="HAMAP-Rule" id="MF_01926"/>
    </source>
</evidence>
<gene>
    <name evidence="7" type="primary">yexA</name>
    <name evidence="6" type="synonym">purS</name>
    <name evidence="7" type="ORF">NCTC10815_00195</name>
</gene>
<keyword evidence="4 6" id="KW-0658">Purine biosynthesis</keyword>
<protein>
    <recommendedName>
        <fullName evidence="6">Phosphoribosylformylglycinamidine synthase subunit PurS</fullName>
        <shortName evidence="6">FGAM synthase</shortName>
        <ecNumber evidence="6">6.3.5.3</ecNumber>
    </recommendedName>
    <alternativeName>
        <fullName evidence="6">Formylglycinamide ribonucleotide amidotransferase subunit III</fullName>
        <shortName evidence="6">FGAR amidotransferase III</shortName>
        <shortName evidence="6">FGAR-AT III</shortName>
    </alternativeName>
    <alternativeName>
        <fullName evidence="6">Phosphoribosylformylglycinamidine synthase subunit III</fullName>
    </alternativeName>
</protein>
<dbReference type="GO" id="GO:0004642">
    <property type="term" value="F:phosphoribosylformylglycinamidine synthase activity"/>
    <property type="evidence" value="ECO:0007669"/>
    <property type="project" value="UniProtKB-UniRule"/>
</dbReference>
<dbReference type="Pfam" id="PF02700">
    <property type="entry name" value="PurS"/>
    <property type="match status" value="1"/>
</dbReference>
<dbReference type="PANTHER" id="PTHR34696">
    <property type="entry name" value="PHOSPHORIBOSYLFORMYLGLYCINAMIDINE SYNTHASE SUBUNIT PURS"/>
    <property type="match status" value="1"/>
</dbReference>
<dbReference type="EC" id="6.3.5.3" evidence="6"/>
<dbReference type="GO" id="GO:0006189">
    <property type="term" value="P:'de novo' IMP biosynthetic process"/>
    <property type="evidence" value="ECO:0007669"/>
    <property type="project" value="UniProtKB-UniRule"/>
</dbReference>
<dbReference type="GO" id="GO:0005524">
    <property type="term" value="F:ATP binding"/>
    <property type="evidence" value="ECO:0007669"/>
    <property type="project" value="UniProtKB-UniRule"/>
</dbReference>
<evidence type="ECO:0000256" key="1">
    <source>
        <dbReference type="ARBA" id="ARBA00022490"/>
    </source>
</evidence>
<sequence>MYKVKVYVTLKKSVLDPQGVAVKDAAVGMGYPEIDSVRIGKFMELMVEKSERDIHDVLNEMCDKLLTNPVMEDYRYEIEEEA</sequence>
<keyword evidence="1 6" id="KW-0963">Cytoplasm</keyword>
<dbReference type="NCBIfam" id="TIGR00302">
    <property type="entry name" value="phosphoribosylformylglycinamidine synthase subunit PurS"/>
    <property type="match status" value="1"/>
</dbReference>
<dbReference type="AlphaFoldDB" id="A0A378MBN6"/>
<evidence type="ECO:0000256" key="3">
    <source>
        <dbReference type="ARBA" id="ARBA00022741"/>
    </source>
</evidence>
<dbReference type="InterPro" id="IPR003850">
    <property type="entry name" value="PurS"/>
</dbReference>
<evidence type="ECO:0000256" key="2">
    <source>
        <dbReference type="ARBA" id="ARBA00022598"/>
    </source>
</evidence>
<evidence type="ECO:0000256" key="4">
    <source>
        <dbReference type="ARBA" id="ARBA00022755"/>
    </source>
</evidence>
<organism evidence="7 8">
    <name type="scientific">Listeria grayi</name>
    <name type="common">Listeria murrayi</name>
    <dbReference type="NCBI Taxonomy" id="1641"/>
    <lineage>
        <taxon>Bacteria</taxon>
        <taxon>Bacillati</taxon>
        <taxon>Bacillota</taxon>
        <taxon>Bacilli</taxon>
        <taxon>Bacillales</taxon>
        <taxon>Listeriaceae</taxon>
        <taxon>Listeria</taxon>
    </lineage>
</organism>